<dbReference type="InterPro" id="IPR001296">
    <property type="entry name" value="Glyco_trans_1"/>
</dbReference>
<reference evidence="2" key="1">
    <citation type="submission" date="2020-10" db="EMBL/GenBank/DDBJ databases">
        <authorList>
            <person name="Gilroy R."/>
        </authorList>
    </citation>
    <scope>NUCLEOTIDE SEQUENCE</scope>
    <source>
        <strain evidence="2">10669</strain>
    </source>
</reference>
<dbReference type="PANTHER" id="PTHR12526:SF630">
    <property type="entry name" value="GLYCOSYLTRANSFERASE"/>
    <property type="match status" value="1"/>
</dbReference>
<reference evidence="2" key="2">
    <citation type="journal article" date="2021" name="PeerJ">
        <title>Extensive microbial diversity within the chicken gut microbiome revealed by metagenomics and culture.</title>
        <authorList>
            <person name="Gilroy R."/>
            <person name="Ravi A."/>
            <person name="Getino M."/>
            <person name="Pursley I."/>
            <person name="Horton D.L."/>
            <person name="Alikhan N.F."/>
            <person name="Baker D."/>
            <person name="Gharbi K."/>
            <person name="Hall N."/>
            <person name="Watson M."/>
            <person name="Adriaenssens E.M."/>
            <person name="Foster-Nyarko E."/>
            <person name="Jarju S."/>
            <person name="Secka A."/>
            <person name="Antonio M."/>
            <person name="Oren A."/>
            <person name="Chaudhuri R.R."/>
            <person name="La Ragione R."/>
            <person name="Hildebrand F."/>
            <person name="Pallen M.J."/>
        </authorList>
    </citation>
    <scope>NUCLEOTIDE SEQUENCE</scope>
    <source>
        <strain evidence="2">10669</strain>
    </source>
</reference>
<feature type="domain" description="Glycosyl transferase family 1" evidence="1">
    <location>
        <begin position="132"/>
        <end position="287"/>
    </location>
</feature>
<feature type="non-terminal residue" evidence="2">
    <location>
        <position position="1"/>
    </location>
</feature>
<gene>
    <name evidence="2" type="ORF">IAC75_05900</name>
</gene>
<name>A0A9D1T1Z9_9BACT</name>
<dbReference type="Pfam" id="PF00534">
    <property type="entry name" value="Glycos_transf_1"/>
    <property type="match status" value="1"/>
</dbReference>
<dbReference type="AlphaFoldDB" id="A0A9D1T1Z9"/>
<dbReference type="Gene3D" id="3.40.50.2000">
    <property type="entry name" value="Glycogen Phosphorylase B"/>
    <property type="match status" value="2"/>
</dbReference>
<accession>A0A9D1T1Z9</accession>
<organism evidence="2 3">
    <name type="scientific">Candidatus Spyradosoma merdigallinarum</name>
    <dbReference type="NCBI Taxonomy" id="2840950"/>
    <lineage>
        <taxon>Bacteria</taxon>
        <taxon>Pseudomonadati</taxon>
        <taxon>Verrucomicrobiota</taxon>
        <taxon>Opitutia</taxon>
        <taxon>Opitutia incertae sedis</taxon>
        <taxon>Candidatus Spyradosoma</taxon>
    </lineage>
</organism>
<proteinExistence type="predicted"/>
<protein>
    <submittedName>
        <fullName evidence="2">Glycosyltransferase</fullName>
    </submittedName>
</protein>
<dbReference type="EMBL" id="DVOG01000151">
    <property type="protein sequence ID" value="HIV04662.1"/>
    <property type="molecule type" value="Genomic_DNA"/>
</dbReference>
<dbReference type="GO" id="GO:0016757">
    <property type="term" value="F:glycosyltransferase activity"/>
    <property type="evidence" value="ECO:0007669"/>
    <property type="project" value="InterPro"/>
</dbReference>
<dbReference type="Proteomes" id="UP000886812">
    <property type="component" value="Unassembled WGS sequence"/>
</dbReference>
<evidence type="ECO:0000313" key="3">
    <source>
        <dbReference type="Proteomes" id="UP000886812"/>
    </source>
</evidence>
<dbReference type="PANTHER" id="PTHR12526">
    <property type="entry name" value="GLYCOSYLTRANSFERASE"/>
    <property type="match status" value="1"/>
</dbReference>
<sequence>TFSCPENAAFFEKLLREKRIGVVLFQWADGKRFPFAREAARCGVPVIAAIRTDPCFYERRFRGNGLRSKVKRFLRFRRQAKIYRGNAACCARTVLLSERFVPGFLKHFPRGASPRVCAIPNPAFCAEASVDFSAKKKELLFVGRMEMAVKQPQLLLRVWRKLQTRFPAWSLCLVGGAHDFDAVKKLAGTLGLERVHFEGFQNPEPYYRDASIFCMTSAYEGFPNVLVEAASFGCVPVAFDSFAAARDIISDGENGCLVPAFDLDAYAETLARPMSDDALRERLARNALAQIPEKFSPEKIGAQWEALLQGKNRAMNGLPIKNAAADGFRICWLDTGTDWLGVFSELRAGVDAWMADSARLLQTSAADGKFVRKTWKVRLDAKWGGAS</sequence>
<dbReference type="SUPFAM" id="SSF53756">
    <property type="entry name" value="UDP-Glycosyltransferase/glycogen phosphorylase"/>
    <property type="match status" value="1"/>
</dbReference>
<evidence type="ECO:0000259" key="1">
    <source>
        <dbReference type="Pfam" id="PF00534"/>
    </source>
</evidence>
<evidence type="ECO:0000313" key="2">
    <source>
        <dbReference type="EMBL" id="HIV04662.1"/>
    </source>
</evidence>
<comment type="caution">
    <text evidence="2">The sequence shown here is derived from an EMBL/GenBank/DDBJ whole genome shotgun (WGS) entry which is preliminary data.</text>
</comment>